<feature type="transmembrane region" description="Helical" evidence="6">
    <location>
        <begin position="85"/>
        <end position="104"/>
    </location>
</feature>
<dbReference type="NCBIfam" id="NF038403">
    <property type="entry name" value="perm_prefix_1"/>
    <property type="match status" value="1"/>
</dbReference>
<proteinExistence type="predicted"/>
<evidence type="ECO:0000256" key="1">
    <source>
        <dbReference type="ARBA" id="ARBA00004141"/>
    </source>
</evidence>
<evidence type="ECO:0000256" key="4">
    <source>
        <dbReference type="ARBA" id="ARBA00022989"/>
    </source>
</evidence>
<dbReference type="InterPro" id="IPR001182">
    <property type="entry name" value="FtsW/RodA"/>
</dbReference>
<evidence type="ECO:0000313" key="7">
    <source>
        <dbReference type="EMBL" id="MZQ86730.1"/>
    </source>
</evidence>
<comment type="caution">
    <text evidence="7">The sequence shown here is derived from an EMBL/GenBank/DDBJ whole genome shotgun (WGS) entry which is preliminary data.</text>
</comment>
<comment type="subcellular location">
    <subcellularLocation>
        <location evidence="1">Membrane</location>
        <topology evidence="1">Multi-pass membrane protein</topology>
    </subcellularLocation>
</comment>
<dbReference type="Proteomes" id="UP000481087">
    <property type="component" value="Unassembled WGS sequence"/>
</dbReference>
<gene>
    <name evidence="7" type="ORF">GQF01_31950</name>
</gene>
<feature type="transmembrane region" description="Helical" evidence="6">
    <location>
        <begin position="217"/>
        <end position="233"/>
    </location>
</feature>
<protein>
    <recommendedName>
        <fullName evidence="9">FtsW/RodA/SpoVE family cell cycle protein</fullName>
    </recommendedName>
</protein>
<dbReference type="EMBL" id="WTUZ01000040">
    <property type="protein sequence ID" value="MZQ86730.1"/>
    <property type="molecule type" value="Genomic_DNA"/>
</dbReference>
<dbReference type="PANTHER" id="PTHR30474">
    <property type="entry name" value="CELL CYCLE PROTEIN"/>
    <property type="match status" value="1"/>
</dbReference>
<evidence type="ECO:0000256" key="2">
    <source>
        <dbReference type="ARBA" id="ARBA00022692"/>
    </source>
</evidence>
<feature type="transmembrane region" description="Helical" evidence="6">
    <location>
        <begin position="177"/>
        <end position="196"/>
    </location>
</feature>
<feature type="transmembrane region" description="Helical" evidence="6">
    <location>
        <begin position="338"/>
        <end position="363"/>
    </location>
</feature>
<name>A0A6L8VBZ6_9BACL</name>
<dbReference type="AlphaFoldDB" id="A0A6L8VBZ6"/>
<evidence type="ECO:0000256" key="3">
    <source>
        <dbReference type="ARBA" id="ARBA00022960"/>
    </source>
</evidence>
<keyword evidence="8" id="KW-1185">Reference proteome</keyword>
<feature type="transmembrane region" description="Helical" evidence="6">
    <location>
        <begin position="259"/>
        <end position="277"/>
    </location>
</feature>
<organism evidence="7 8">
    <name type="scientific">Paenibacillus silvestris</name>
    <dbReference type="NCBI Taxonomy" id="2606219"/>
    <lineage>
        <taxon>Bacteria</taxon>
        <taxon>Bacillati</taxon>
        <taxon>Bacillota</taxon>
        <taxon>Bacilli</taxon>
        <taxon>Bacillales</taxon>
        <taxon>Paenibacillaceae</taxon>
        <taxon>Paenibacillus</taxon>
    </lineage>
</organism>
<feature type="transmembrane region" description="Helical" evidence="6">
    <location>
        <begin position="384"/>
        <end position="407"/>
    </location>
</feature>
<dbReference type="GO" id="GO:0051301">
    <property type="term" value="P:cell division"/>
    <property type="evidence" value="ECO:0007669"/>
    <property type="project" value="InterPro"/>
</dbReference>
<dbReference type="RefSeq" id="WP_161411166.1">
    <property type="nucleotide sequence ID" value="NZ_WTUZ01000040.1"/>
</dbReference>
<evidence type="ECO:0000256" key="5">
    <source>
        <dbReference type="ARBA" id="ARBA00023136"/>
    </source>
</evidence>
<dbReference type="Pfam" id="PF01098">
    <property type="entry name" value="FTSW_RODA_SPOVE"/>
    <property type="match status" value="1"/>
</dbReference>
<feature type="transmembrane region" description="Helical" evidence="6">
    <location>
        <begin position="413"/>
        <end position="434"/>
    </location>
</feature>
<dbReference type="InterPro" id="IPR047928">
    <property type="entry name" value="Perm_prefix_1"/>
</dbReference>
<accession>A0A6L8VBZ6</accession>
<evidence type="ECO:0000256" key="6">
    <source>
        <dbReference type="SAM" id="Phobius"/>
    </source>
</evidence>
<feature type="transmembrane region" description="Helical" evidence="6">
    <location>
        <begin position="116"/>
        <end position="135"/>
    </location>
</feature>
<reference evidence="7 8" key="1">
    <citation type="submission" date="2019-12" db="EMBL/GenBank/DDBJ databases">
        <title>Paenibacillus sp. nov. sp. isolated from soil.</title>
        <authorList>
            <person name="Kim J."/>
            <person name="Jeong S.E."/>
            <person name="Jung H.S."/>
            <person name="Jeon C.O."/>
        </authorList>
    </citation>
    <scope>NUCLEOTIDE SEQUENCE [LARGE SCALE GENOMIC DNA]</scope>
    <source>
        <strain evidence="7 8">5J-6</strain>
    </source>
</reference>
<feature type="transmembrane region" description="Helical" evidence="6">
    <location>
        <begin position="147"/>
        <end position="165"/>
    </location>
</feature>
<keyword evidence="2 6" id="KW-0812">Transmembrane</keyword>
<evidence type="ECO:0000313" key="8">
    <source>
        <dbReference type="Proteomes" id="UP000481087"/>
    </source>
</evidence>
<dbReference type="GO" id="GO:0015648">
    <property type="term" value="F:lipid-linked peptidoglycan transporter activity"/>
    <property type="evidence" value="ECO:0007669"/>
    <property type="project" value="TreeGrafter"/>
</dbReference>
<sequence length="449" mass="50685">MTQIRYQEDIKEFLKQVCSHIRAKEVHHEVKMELESHLQDIIEEKLDRGIDLNTAIQEAISQMGAPDLIGAQFQRVHRPRTDWKLLALVACFILLGLVAVFAAQTSIAERIGSSTIGMKQVIYVFIGVLLMLRIRLFNYETLAPYSWVLYIGTLILLIFSTGPGYRMNGYLYLGTEMVHIVSITPYLLLLSIAGIWTARPAIQTTSSWMKRVTRSSFLNFGILLIPCICLLKAHSLKDLILFIVGSASLLLTLKKSPHILVTHVSILIGSMLIYLLTSSSHMNDKLHRFVAFLRPHEDTQGVNYVLTQSKEAISSASWWGHGYASPLTTLPELQSNMMFAYLIHCFGWIAGILVFLMVIMFIFHSIQISGKIQETYGKALHSTFLTLFVIQFIWPILMSIGLAPISAFSLPFVSYNGTHVIFQFAAIGLILSVYRRKDLQGASNRMIRT</sequence>
<dbReference type="GO" id="GO:0008360">
    <property type="term" value="P:regulation of cell shape"/>
    <property type="evidence" value="ECO:0007669"/>
    <property type="project" value="UniProtKB-KW"/>
</dbReference>
<dbReference type="GO" id="GO:0032153">
    <property type="term" value="C:cell division site"/>
    <property type="evidence" value="ECO:0007669"/>
    <property type="project" value="TreeGrafter"/>
</dbReference>
<evidence type="ECO:0008006" key="9">
    <source>
        <dbReference type="Google" id="ProtNLM"/>
    </source>
</evidence>
<keyword evidence="5 6" id="KW-0472">Membrane</keyword>
<dbReference type="GO" id="GO:0005886">
    <property type="term" value="C:plasma membrane"/>
    <property type="evidence" value="ECO:0007669"/>
    <property type="project" value="TreeGrafter"/>
</dbReference>
<keyword evidence="4 6" id="KW-1133">Transmembrane helix</keyword>
<keyword evidence="3" id="KW-0133">Cell shape</keyword>
<dbReference type="PANTHER" id="PTHR30474:SF1">
    <property type="entry name" value="PEPTIDOGLYCAN GLYCOSYLTRANSFERASE MRDB"/>
    <property type="match status" value="1"/>
</dbReference>